<proteinExistence type="inferred from homology"/>
<dbReference type="InterPro" id="IPR007696">
    <property type="entry name" value="DNA_mismatch_repair_MutS_core"/>
</dbReference>
<evidence type="ECO:0000256" key="1">
    <source>
        <dbReference type="ARBA" id="ARBA00004123"/>
    </source>
</evidence>
<evidence type="ECO:0000256" key="8">
    <source>
        <dbReference type="ARBA" id="ARBA00023242"/>
    </source>
</evidence>
<dbReference type="GO" id="GO:0005694">
    <property type="term" value="C:chromosome"/>
    <property type="evidence" value="ECO:0007669"/>
    <property type="project" value="UniProtKB-SubCell"/>
</dbReference>
<comment type="similarity">
    <text evidence="3">Belongs to the DNA mismatch repair MutS family.</text>
</comment>
<comment type="subcellular location">
    <subcellularLocation>
        <location evidence="2">Chromosome</location>
    </subcellularLocation>
    <subcellularLocation>
        <location evidence="1">Nucleus</location>
    </subcellularLocation>
</comment>
<protein>
    <recommendedName>
        <fullName evidence="10">DNA mismatch repair protein MSH5</fullName>
    </recommendedName>
    <alternativeName>
        <fullName evidence="11">MutS protein homolog 5</fullName>
    </alternativeName>
</protein>
<organism evidence="13 14">
    <name type="scientific">Aspergillus taichungensis</name>
    <dbReference type="NCBI Taxonomy" id="482145"/>
    <lineage>
        <taxon>Eukaryota</taxon>
        <taxon>Fungi</taxon>
        <taxon>Dikarya</taxon>
        <taxon>Ascomycota</taxon>
        <taxon>Pezizomycotina</taxon>
        <taxon>Eurotiomycetes</taxon>
        <taxon>Eurotiomycetidae</taxon>
        <taxon>Eurotiales</taxon>
        <taxon>Aspergillaceae</taxon>
        <taxon>Aspergillus</taxon>
        <taxon>Aspergillus subgen. Circumdati</taxon>
    </lineage>
</organism>
<sequence length="775" mass="86565">MSNPSLREPAIMNPLQRNNAILYNSDGGAGDLTDDDLDLVVVALDAPSSFRRDPNSTLVILQTKPTVLLTSPRVDHFDAQQLHNFEREDGQGSYLPYRLDVRPSQEFSYLNAKNKLVALKLYSSHEQRIKFLVPHDGLMNSEDMEIEDLDFTLEEARHLHVLGAIDMDSSVTIGCAGAVLTYLQRRRATVSVSGDDAPSIFQISSVEVFSLRGTMFVNERALLSLQVIESESHPSMINKGLGRKSSSKEGLSVYGLFQRFAHTPQGRSRLRQLFLRPSVDLDVIRERHAFVSVYLRPENCDPLNKVIKSFKHIKNLHNAMLNLRKGVSTGSGKIAGFKTTVWATLLAFAFYGIDIHDALKETAGGHDVGLHNEALRTLEAAQLFKVGRMIQEIVDIDSSEEQGRTVVKPGLDRELDKLKDSYDGLSNLLKKVAIEIAVTVPESLGIDVNVIYFPQLGFNIAIPLNDRGTAAYSGSDEDWELNFITENRAYYKDFRMREMDDKLGDIYGLICEKEIEIVYDLAQRVLQHETTLLQASDLCGKLDSHLALVQAAGYYKLVCPKMTEENVIRIKGGRHILQELTVPSYVPNDTFLMGGGLAKNDSDQNSKFGPSMLLLTGPNYSGKSIYMKQVALIVYLAQLGSFVPAEKAEIGITDKILVKTSTQDSVSQIQSTFMNDLQQISFDLKQVTSHSLFIIDEFGKGTNESDGIGLACGILKHLLDREELPKVIAATHFHEILENGFLTPGPRLQLGHMEVQVCEEPHEREDQMIYLYKLR</sequence>
<evidence type="ECO:0000256" key="2">
    <source>
        <dbReference type="ARBA" id="ARBA00004286"/>
    </source>
</evidence>
<dbReference type="InterPro" id="IPR000432">
    <property type="entry name" value="DNA_mismatch_repair_MutS_C"/>
</dbReference>
<dbReference type="Pfam" id="PF00488">
    <property type="entry name" value="MutS_V"/>
    <property type="match status" value="1"/>
</dbReference>
<dbReference type="FunFam" id="3.40.50.300:FF:001067">
    <property type="entry name" value="DNA mismatch repair protein MSH5"/>
    <property type="match status" value="1"/>
</dbReference>
<dbReference type="PANTHER" id="PTHR11361:SF20">
    <property type="entry name" value="MUTS PROTEIN HOMOLOG 5"/>
    <property type="match status" value="1"/>
</dbReference>
<keyword evidence="14" id="KW-1185">Reference proteome</keyword>
<dbReference type="InterPro" id="IPR045076">
    <property type="entry name" value="MutS"/>
</dbReference>
<dbReference type="GO" id="GO:0006298">
    <property type="term" value="P:mismatch repair"/>
    <property type="evidence" value="ECO:0007669"/>
    <property type="project" value="InterPro"/>
</dbReference>
<dbReference type="GO" id="GO:0005524">
    <property type="term" value="F:ATP binding"/>
    <property type="evidence" value="ECO:0007669"/>
    <property type="project" value="UniProtKB-KW"/>
</dbReference>
<keyword evidence="6" id="KW-0067">ATP-binding</keyword>
<dbReference type="SMART" id="SM00533">
    <property type="entry name" value="MUTSd"/>
    <property type="match status" value="1"/>
</dbReference>
<dbReference type="InterPro" id="IPR027417">
    <property type="entry name" value="P-loop_NTPase"/>
</dbReference>
<reference evidence="14" key="1">
    <citation type="submission" date="2017-12" db="EMBL/GenBank/DDBJ databases">
        <authorList>
            <consortium name="DOE Joint Genome Institute"/>
            <person name="Mondo S.J."/>
            <person name="Kjaerbolling I."/>
            <person name="Vesth T.C."/>
            <person name="Frisvad J.C."/>
            <person name="Nybo J.L."/>
            <person name="Theobald S."/>
            <person name="Kuo A."/>
            <person name="Bowyer P."/>
            <person name="Matsuda Y."/>
            <person name="Lyhne E.K."/>
            <person name="Kogle M.E."/>
            <person name="Clum A."/>
            <person name="Lipzen A."/>
            <person name="Salamov A."/>
            <person name="Ngan C.Y."/>
            <person name="Daum C."/>
            <person name="Chiniquy J."/>
            <person name="Barry K."/>
            <person name="LaButti K."/>
            <person name="Haridas S."/>
            <person name="Simmons B.A."/>
            <person name="Magnuson J.K."/>
            <person name="Mortensen U.H."/>
            <person name="Larsen T.O."/>
            <person name="Grigoriev I.V."/>
            <person name="Baker S.E."/>
            <person name="Andersen M.R."/>
            <person name="Nordberg H.P."/>
            <person name="Cantor M.N."/>
            <person name="Hua S.X."/>
        </authorList>
    </citation>
    <scope>NUCLEOTIDE SEQUENCE [LARGE SCALE GENOMIC DNA]</scope>
    <source>
        <strain evidence="14">IBT 19404</strain>
    </source>
</reference>
<evidence type="ECO:0000256" key="10">
    <source>
        <dbReference type="ARBA" id="ARBA00073549"/>
    </source>
</evidence>
<dbReference type="FunFam" id="1.10.1420.10:FF:000050">
    <property type="entry name" value="DNA mismatch repair protein Msh5, putative"/>
    <property type="match status" value="1"/>
</dbReference>
<keyword evidence="4" id="KW-0158">Chromosome</keyword>
<evidence type="ECO:0000256" key="5">
    <source>
        <dbReference type="ARBA" id="ARBA00022741"/>
    </source>
</evidence>
<dbReference type="PANTHER" id="PTHR11361">
    <property type="entry name" value="DNA MISMATCH REPAIR PROTEIN MUTS FAMILY MEMBER"/>
    <property type="match status" value="1"/>
</dbReference>
<dbReference type="Proteomes" id="UP000235023">
    <property type="component" value="Unassembled WGS sequence"/>
</dbReference>
<keyword evidence="7" id="KW-0238">DNA-binding</keyword>
<dbReference type="Gene3D" id="1.10.1420.10">
    <property type="match status" value="1"/>
</dbReference>
<dbReference type="SUPFAM" id="SSF52540">
    <property type="entry name" value="P-loop containing nucleoside triphosphate hydrolases"/>
    <property type="match status" value="1"/>
</dbReference>
<keyword evidence="5" id="KW-0547">Nucleotide-binding</keyword>
<evidence type="ECO:0000256" key="11">
    <source>
        <dbReference type="ARBA" id="ARBA00077470"/>
    </source>
</evidence>
<dbReference type="PROSITE" id="PS00486">
    <property type="entry name" value="DNA_MISMATCH_REPAIR_2"/>
    <property type="match status" value="1"/>
</dbReference>
<dbReference type="EMBL" id="KZ559516">
    <property type="protein sequence ID" value="PLN83813.1"/>
    <property type="molecule type" value="Genomic_DNA"/>
</dbReference>
<accession>A0A2J5I1T4</accession>
<keyword evidence="9" id="KW-0469">Meiosis</keyword>
<dbReference type="GO" id="GO:0030983">
    <property type="term" value="F:mismatched DNA binding"/>
    <property type="evidence" value="ECO:0007669"/>
    <property type="project" value="InterPro"/>
</dbReference>
<evidence type="ECO:0000259" key="12">
    <source>
        <dbReference type="PROSITE" id="PS00486"/>
    </source>
</evidence>
<evidence type="ECO:0000256" key="7">
    <source>
        <dbReference type="ARBA" id="ARBA00023125"/>
    </source>
</evidence>
<dbReference type="GO" id="GO:0140664">
    <property type="term" value="F:ATP-dependent DNA damage sensor activity"/>
    <property type="evidence" value="ECO:0007669"/>
    <property type="project" value="InterPro"/>
</dbReference>
<dbReference type="OrthoDB" id="29596at2759"/>
<evidence type="ECO:0000256" key="6">
    <source>
        <dbReference type="ARBA" id="ARBA00022840"/>
    </source>
</evidence>
<evidence type="ECO:0000256" key="3">
    <source>
        <dbReference type="ARBA" id="ARBA00006271"/>
    </source>
</evidence>
<evidence type="ECO:0000313" key="14">
    <source>
        <dbReference type="Proteomes" id="UP000235023"/>
    </source>
</evidence>
<dbReference type="Pfam" id="PF05192">
    <property type="entry name" value="MutS_III"/>
    <property type="match status" value="1"/>
</dbReference>
<dbReference type="SUPFAM" id="SSF48334">
    <property type="entry name" value="DNA repair protein MutS, domain III"/>
    <property type="match status" value="1"/>
</dbReference>
<dbReference type="InterPro" id="IPR036187">
    <property type="entry name" value="DNA_mismatch_repair_MutS_sf"/>
</dbReference>
<evidence type="ECO:0000256" key="9">
    <source>
        <dbReference type="ARBA" id="ARBA00023254"/>
    </source>
</evidence>
<name>A0A2J5I1T4_9EURO</name>
<keyword evidence="8" id="KW-0539">Nucleus</keyword>
<dbReference type="SMART" id="SM00534">
    <property type="entry name" value="MUTSac"/>
    <property type="match status" value="1"/>
</dbReference>
<dbReference type="GO" id="GO:0051026">
    <property type="term" value="P:chiasma assembly"/>
    <property type="evidence" value="ECO:0007669"/>
    <property type="project" value="TreeGrafter"/>
</dbReference>
<dbReference type="Gene3D" id="3.40.50.300">
    <property type="entry name" value="P-loop containing nucleotide triphosphate hydrolases"/>
    <property type="match status" value="1"/>
</dbReference>
<evidence type="ECO:0000256" key="4">
    <source>
        <dbReference type="ARBA" id="ARBA00022454"/>
    </source>
</evidence>
<gene>
    <name evidence="13" type="ORF">BDW42DRAFT_199980</name>
</gene>
<dbReference type="AlphaFoldDB" id="A0A2J5I1T4"/>
<evidence type="ECO:0000313" key="13">
    <source>
        <dbReference type="EMBL" id="PLN83813.1"/>
    </source>
</evidence>
<feature type="domain" description="DNA mismatch repair proteins mutS family" evidence="12">
    <location>
        <begin position="691"/>
        <end position="707"/>
    </location>
</feature>
<dbReference type="GO" id="GO:0005634">
    <property type="term" value="C:nucleus"/>
    <property type="evidence" value="ECO:0007669"/>
    <property type="project" value="UniProtKB-SubCell"/>
</dbReference>